<keyword evidence="2" id="KW-1185">Reference proteome</keyword>
<dbReference type="KEGG" id="nml:Namu_2238"/>
<dbReference type="RefSeq" id="WP_015747506.1">
    <property type="nucleotide sequence ID" value="NC_013235.1"/>
</dbReference>
<dbReference type="HOGENOM" id="CLU_2451538_0_0_11"/>
<dbReference type="Proteomes" id="UP000002218">
    <property type="component" value="Chromosome"/>
</dbReference>
<dbReference type="AlphaFoldDB" id="C8XJF0"/>
<proteinExistence type="predicted"/>
<accession>C8XJF0</accession>
<dbReference type="EMBL" id="CP001737">
    <property type="protein sequence ID" value="ACV78615.1"/>
    <property type="molecule type" value="Genomic_DNA"/>
</dbReference>
<sequence>MTDAGMTDEGLIMDAVPYIVGWTTSEQDLRADLAAHLPQAQVQRRMSGDRLVVRLRPDLAGRLAALTEVASVVRDELRQPDRPGGAARS</sequence>
<evidence type="ECO:0000313" key="2">
    <source>
        <dbReference type="Proteomes" id="UP000002218"/>
    </source>
</evidence>
<organism evidence="1 2">
    <name type="scientific">Nakamurella multipartita (strain ATCC 700099 / DSM 44233 / CIP 104796 / JCM 9543 / NBRC 105858 / Y-104)</name>
    <name type="common">Microsphaera multipartita</name>
    <dbReference type="NCBI Taxonomy" id="479431"/>
    <lineage>
        <taxon>Bacteria</taxon>
        <taxon>Bacillati</taxon>
        <taxon>Actinomycetota</taxon>
        <taxon>Actinomycetes</taxon>
        <taxon>Nakamurellales</taxon>
        <taxon>Nakamurellaceae</taxon>
        <taxon>Nakamurella</taxon>
    </lineage>
</organism>
<protein>
    <submittedName>
        <fullName evidence="1">Uncharacterized protein</fullName>
    </submittedName>
</protein>
<reference evidence="2" key="1">
    <citation type="submission" date="2009-09" db="EMBL/GenBank/DDBJ databases">
        <title>The complete genome of Nakamurella multipartita DSM 44233.</title>
        <authorList>
            <consortium name="US DOE Joint Genome Institute (JGI-PGF)"/>
            <person name="Lucas S."/>
            <person name="Copeland A."/>
            <person name="Lapidus A."/>
            <person name="Glavina del Rio T."/>
            <person name="Dalin E."/>
            <person name="Tice H."/>
            <person name="Bruce D."/>
            <person name="Goodwin L."/>
            <person name="Pitluck S."/>
            <person name="Kyrpides N."/>
            <person name="Mavromatis K."/>
            <person name="Ivanova N."/>
            <person name="Ovchinnikova G."/>
            <person name="Sims D."/>
            <person name="Meincke L."/>
            <person name="Brettin T."/>
            <person name="Detter J.C."/>
            <person name="Han C."/>
            <person name="Larimer F."/>
            <person name="Land M."/>
            <person name="Hauser L."/>
            <person name="Markowitz V."/>
            <person name="Cheng J.-F."/>
            <person name="Hugenholtz P."/>
            <person name="Woyke T."/>
            <person name="Wu D."/>
            <person name="Klenk H.-P."/>
            <person name="Eisen J.A."/>
        </authorList>
    </citation>
    <scope>NUCLEOTIDE SEQUENCE [LARGE SCALE GENOMIC DNA]</scope>
    <source>
        <strain evidence="2">ATCC 700099 / DSM 44233 / CIP 104796 / JCM 9543 / NBRC 105858 / Y-104</strain>
    </source>
</reference>
<gene>
    <name evidence="1" type="ordered locus">Namu_2238</name>
</gene>
<name>C8XJF0_NAKMY</name>
<evidence type="ECO:0000313" key="1">
    <source>
        <dbReference type="EMBL" id="ACV78615.1"/>
    </source>
</evidence>
<reference evidence="1 2" key="2">
    <citation type="journal article" date="2010" name="Stand. Genomic Sci.">
        <title>Complete genome sequence of Nakamurella multipartita type strain (Y-104).</title>
        <authorList>
            <person name="Tice H."/>
            <person name="Mayilraj S."/>
            <person name="Sims D."/>
            <person name="Lapidus A."/>
            <person name="Nolan M."/>
            <person name="Lucas S."/>
            <person name="Glavina Del Rio T."/>
            <person name="Copeland A."/>
            <person name="Cheng J.F."/>
            <person name="Meincke L."/>
            <person name="Bruce D."/>
            <person name="Goodwin L."/>
            <person name="Pitluck S."/>
            <person name="Ivanova N."/>
            <person name="Mavromatis K."/>
            <person name="Ovchinnikova G."/>
            <person name="Pati A."/>
            <person name="Chen A."/>
            <person name="Palaniappan K."/>
            <person name="Land M."/>
            <person name="Hauser L."/>
            <person name="Chang Y.J."/>
            <person name="Jeffries C.D."/>
            <person name="Detter J.C."/>
            <person name="Brettin T."/>
            <person name="Rohde M."/>
            <person name="Goker M."/>
            <person name="Bristow J."/>
            <person name="Eisen J.A."/>
            <person name="Markowitz V."/>
            <person name="Hugenholtz P."/>
            <person name="Kyrpides N.C."/>
            <person name="Klenk H.P."/>
            <person name="Chen F."/>
        </authorList>
    </citation>
    <scope>NUCLEOTIDE SEQUENCE [LARGE SCALE GENOMIC DNA]</scope>
    <source>
        <strain evidence="2">ATCC 700099 / DSM 44233 / CIP 104796 / JCM 9543 / NBRC 105858 / Y-104</strain>
    </source>
</reference>
<dbReference type="InParanoid" id="C8XJF0"/>